<proteinExistence type="predicted"/>
<accession>A0A6J5LC90</accession>
<reference evidence="1" key="1">
    <citation type="submission" date="2020-04" db="EMBL/GenBank/DDBJ databases">
        <authorList>
            <person name="Chiriac C."/>
            <person name="Salcher M."/>
            <person name="Ghai R."/>
            <person name="Kavagutti S V."/>
        </authorList>
    </citation>
    <scope>NUCLEOTIDE SEQUENCE</scope>
</reference>
<name>A0A6J5LC90_9CAUD</name>
<gene>
    <name evidence="1" type="ORF">UFOVP130_49</name>
</gene>
<sequence>MTLFRLLSAQPQTDGERWTLKGRWHNDVWHTDAYGQNPAPAYRGPQVSQRIGPPYPWRPYAASPGGGDALFPGLAASFNVTLDTSTYPANVTIAGSSPVNVPNTKQPVLMPLQGTTSNTGGGIPPGTYLLAFTLDYPSGPVSPYFTQVVVPAGTSTNTITVSGITWPADGIHHTTARLFVGNSALTMTDALTVGVGPGYWTAGTTDANGNPTSITLYALPWDGRGLPDSNFQRYVIEETAIAHGGIWGDVVTSVSGSDLTFAGAGTSWTVNHWTGRVLSLYYRPGASLQPIINLAVTSNTSNMLSMSGSDFQAGDIVVMRSAGAHISSTTIGDDDFVNNYAPSGLDTSGTETGRLIVIIAGKGKGQPPKTVLSNTSTVFTIAQPWDVTPDSTSVWVVTSPTVVYSYTTQPMANDGSSIYNVGDIAKVPAITSQAQSLLIRVATADGGGAYYPMRMQPFRELYVPAQSSAAADGYLTITPVAGNATINLDASRNFRLVLSGSAVTILAPIKTGGAVAGDWFTLYVDQDATGGRDKPLWTTGSGGFAGDVAGINIDPAPSTRTSYLFTFHGTRWCMDQDPRVGGAIT</sequence>
<dbReference type="EMBL" id="LR796251">
    <property type="protein sequence ID" value="CAB4130973.1"/>
    <property type="molecule type" value="Genomic_DNA"/>
</dbReference>
<protein>
    <submittedName>
        <fullName evidence="1">Uncharacterized protein</fullName>
    </submittedName>
</protein>
<organism evidence="1">
    <name type="scientific">uncultured Caudovirales phage</name>
    <dbReference type="NCBI Taxonomy" id="2100421"/>
    <lineage>
        <taxon>Viruses</taxon>
        <taxon>Duplodnaviria</taxon>
        <taxon>Heunggongvirae</taxon>
        <taxon>Uroviricota</taxon>
        <taxon>Caudoviricetes</taxon>
        <taxon>Peduoviridae</taxon>
        <taxon>Maltschvirus</taxon>
        <taxon>Maltschvirus maltsch</taxon>
    </lineage>
</organism>
<evidence type="ECO:0000313" key="1">
    <source>
        <dbReference type="EMBL" id="CAB4130973.1"/>
    </source>
</evidence>